<name>A0A815XIH0_9BILA</name>
<evidence type="ECO:0000313" key="3">
    <source>
        <dbReference type="EMBL" id="CAF4419440.1"/>
    </source>
</evidence>
<dbReference type="Proteomes" id="UP000681722">
    <property type="component" value="Unassembled WGS sequence"/>
</dbReference>
<reference evidence="2" key="1">
    <citation type="submission" date="2021-02" db="EMBL/GenBank/DDBJ databases">
        <authorList>
            <person name="Nowell W R."/>
        </authorList>
    </citation>
    <scope>NUCLEOTIDE SEQUENCE</scope>
</reference>
<comment type="caution">
    <text evidence="2">The sequence shown here is derived from an EMBL/GenBank/DDBJ whole genome shotgun (WGS) entry which is preliminary data.</text>
</comment>
<evidence type="ECO:0000313" key="4">
    <source>
        <dbReference type="Proteomes" id="UP000663829"/>
    </source>
</evidence>
<evidence type="ECO:0000313" key="2">
    <source>
        <dbReference type="EMBL" id="CAF1558151.1"/>
    </source>
</evidence>
<dbReference type="Proteomes" id="UP000663829">
    <property type="component" value="Unassembled WGS sequence"/>
</dbReference>
<accession>A0A815XIH0</accession>
<gene>
    <name evidence="2" type="ORF">GPM918_LOCUS39601</name>
    <name evidence="3" type="ORF">SRO942_LOCUS40487</name>
</gene>
<sequence length="412" mass="46845">MWLEQPSHNTVQCRAVRAVLKRVKHAICTFNIFKQNPPIIDEHKLKDELIGTRLFVILLIVSLVVLVLYTSLMNITTTITVNSPAIAQYTALYMDYSATLTCYCTTISMPYQKFISIHSTYHQVCTSNFTSQLWLDYLTNLRQTTVFDHPDFRNTGAYSFQTLVALCALTNETISNNLVVFNSTSFISPTVVSNKTFQLQAQSFIDLFILATKNSFSTSMKLVRDTTQGNGLMSGLRTNFIPNISDSELVIYPYKYTRDNDSTICSCSVKSTCITQSIIYNIDGDVQWYVPGMYQGCFILESLLESNLQCFYNQECVETLQSYIESIVTITPVILSNTSNSQYQPTTSIQQIIGNLMVEQWHTSILFEVYYEQCNPTYYLAEIETNRLKTGRRHLIAFLIFVADDSKAKGLA</sequence>
<dbReference type="EMBL" id="CAJNOQ010028019">
    <property type="protein sequence ID" value="CAF1558151.1"/>
    <property type="molecule type" value="Genomic_DNA"/>
</dbReference>
<organism evidence="2 4">
    <name type="scientific">Didymodactylos carnosus</name>
    <dbReference type="NCBI Taxonomy" id="1234261"/>
    <lineage>
        <taxon>Eukaryota</taxon>
        <taxon>Metazoa</taxon>
        <taxon>Spiralia</taxon>
        <taxon>Gnathifera</taxon>
        <taxon>Rotifera</taxon>
        <taxon>Eurotatoria</taxon>
        <taxon>Bdelloidea</taxon>
        <taxon>Philodinida</taxon>
        <taxon>Philodinidae</taxon>
        <taxon>Didymodactylos</taxon>
    </lineage>
</organism>
<dbReference type="OrthoDB" id="10046728at2759"/>
<keyword evidence="1" id="KW-1133">Transmembrane helix</keyword>
<dbReference type="AlphaFoldDB" id="A0A815XIH0"/>
<keyword evidence="4" id="KW-1185">Reference proteome</keyword>
<evidence type="ECO:0008006" key="5">
    <source>
        <dbReference type="Google" id="ProtNLM"/>
    </source>
</evidence>
<protein>
    <recommendedName>
        <fullName evidence="5">Transmembrane protein</fullName>
    </recommendedName>
</protein>
<keyword evidence="1" id="KW-0472">Membrane</keyword>
<proteinExistence type="predicted"/>
<keyword evidence="1" id="KW-0812">Transmembrane</keyword>
<dbReference type="EMBL" id="CAJOBC010093745">
    <property type="protein sequence ID" value="CAF4419440.1"/>
    <property type="molecule type" value="Genomic_DNA"/>
</dbReference>
<feature type="transmembrane region" description="Helical" evidence="1">
    <location>
        <begin position="54"/>
        <end position="72"/>
    </location>
</feature>
<evidence type="ECO:0000256" key="1">
    <source>
        <dbReference type="SAM" id="Phobius"/>
    </source>
</evidence>